<dbReference type="CDD" id="cd02020">
    <property type="entry name" value="CMPK"/>
    <property type="match status" value="1"/>
</dbReference>
<keyword evidence="3 10" id="KW-0963">Cytoplasm</keyword>
<reference evidence="11" key="1">
    <citation type="journal article" date="2020" name="mSystems">
        <title>Genome- and Community-Level Interaction Insights into Carbon Utilization and Element Cycling Functions of Hydrothermarchaeota in Hydrothermal Sediment.</title>
        <authorList>
            <person name="Zhou Z."/>
            <person name="Liu Y."/>
            <person name="Xu W."/>
            <person name="Pan J."/>
            <person name="Luo Z.H."/>
            <person name="Li M."/>
        </authorList>
    </citation>
    <scope>NUCLEOTIDE SEQUENCE [LARGE SCALE GENOMIC DNA]</scope>
    <source>
        <strain evidence="11">SpSt-1259</strain>
    </source>
</reference>
<evidence type="ECO:0000256" key="2">
    <source>
        <dbReference type="ARBA" id="ARBA00011005"/>
    </source>
</evidence>
<evidence type="ECO:0000313" key="11">
    <source>
        <dbReference type="EMBL" id="HEU98089.1"/>
    </source>
</evidence>
<evidence type="ECO:0000256" key="6">
    <source>
        <dbReference type="ARBA" id="ARBA00022777"/>
    </source>
</evidence>
<keyword evidence="7 10" id="KW-0067">ATP-binding</keyword>
<keyword evidence="6 10" id="KW-0418">Kinase</keyword>
<feature type="binding site" evidence="10">
    <location>
        <begin position="12"/>
        <end position="20"/>
    </location>
    <ligand>
        <name>ATP</name>
        <dbReference type="ChEBI" id="CHEBI:30616"/>
    </ligand>
</feature>
<dbReference type="InterPro" id="IPR011994">
    <property type="entry name" value="Cytidylate_kinase_dom"/>
</dbReference>
<name>A0A7C2ULT1_9CREN</name>
<evidence type="ECO:0000256" key="8">
    <source>
        <dbReference type="ARBA" id="ARBA00047615"/>
    </source>
</evidence>
<comment type="catalytic activity">
    <reaction evidence="8 10">
        <text>dCMP + ATP = dCDP + ADP</text>
        <dbReference type="Rhea" id="RHEA:25094"/>
        <dbReference type="ChEBI" id="CHEBI:30616"/>
        <dbReference type="ChEBI" id="CHEBI:57566"/>
        <dbReference type="ChEBI" id="CHEBI:58593"/>
        <dbReference type="ChEBI" id="CHEBI:456216"/>
        <dbReference type="EC" id="2.7.4.25"/>
    </reaction>
</comment>
<protein>
    <recommendedName>
        <fullName evidence="10">Cytidylate kinase</fullName>
        <shortName evidence="10">CK</shortName>
        <ecNumber evidence="10">2.7.4.25</ecNumber>
    </recommendedName>
    <alternativeName>
        <fullName evidence="10">Cytidine monophosphate kinase</fullName>
        <shortName evidence="10">CMP kinase</shortName>
    </alternativeName>
</protein>
<dbReference type="InterPro" id="IPR027417">
    <property type="entry name" value="P-loop_NTPase"/>
</dbReference>
<comment type="subcellular location">
    <subcellularLocation>
        <location evidence="1 10">Cytoplasm</location>
    </subcellularLocation>
</comment>
<evidence type="ECO:0000256" key="4">
    <source>
        <dbReference type="ARBA" id="ARBA00022679"/>
    </source>
</evidence>
<dbReference type="Proteomes" id="UP000885664">
    <property type="component" value="Unassembled WGS sequence"/>
</dbReference>
<comment type="caution">
    <text evidence="11">The sequence shown here is derived from an EMBL/GenBank/DDBJ whole genome shotgun (WGS) entry which is preliminary data.</text>
</comment>
<dbReference type="HAMAP" id="MF_00239">
    <property type="entry name" value="Cytidyl_kinase_type2"/>
    <property type="match status" value="1"/>
</dbReference>
<evidence type="ECO:0000256" key="10">
    <source>
        <dbReference type="HAMAP-Rule" id="MF_00239"/>
    </source>
</evidence>
<dbReference type="GO" id="GO:0006220">
    <property type="term" value="P:pyrimidine nucleotide metabolic process"/>
    <property type="evidence" value="ECO:0007669"/>
    <property type="project" value="UniProtKB-UniRule"/>
</dbReference>
<dbReference type="GO" id="GO:0005737">
    <property type="term" value="C:cytoplasm"/>
    <property type="evidence" value="ECO:0007669"/>
    <property type="project" value="UniProtKB-SubCell"/>
</dbReference>
<keyword evidence="4 10" id="KW-0808">Transferase</keyword>
<evidence type="ECO:0000256" key="1">
    <source>
        <dbReference type="ARBA" id="ARBA00004496"/>
    </source>
</evidence>
<dbReference type="EMBL" id="DSFE01000094">
    <property type="protein sequence ID" value="HEU98089.1"/>
    <property type="molecule type" value="Genomic_DNA"/>
</dbReference>
<keyword evidence="5 10" id="KW-0547">Nucleotide-binding</keyword>
<comment type="similarity">
    <text evidence="2 10">Belongs to the cytidylate kinase family. Type 2 subfamily.</text>
</comment>
<organism evidence="11">
    <name type="scientific">Fervidicoccus fontis</name>
    <dbReference type="NCBI Taxonomy" id="683846"/>
    <lineage>
        <taxon>Archaea</taxon>
        <taxon>Thermoproteota</taxon>
        <taxon>Thermoprotei</taxon>
        <taxon>Fervidicoccales</taxon>
        <taxon>Fervidicoccaceae</taxon>
        <taxon>Fervidicoccus</taxon>
    </lineage>
</organism>
<dbReference type="EC" id="2.7.4.25" evidence="10"/>
<gene>
    <name evidence="10" type="primary">cmk</name>
    <name evidence="11" type="ORF">ENO36_04470</name>
</gene>
<evidence type="ECO:0000256" key="5">
    <source>
        <dbReference type="ARBA" id="ARBA00022741"/>
    </source>
</evidence>
<comment type="catalytic activity">
    <reaction evidence="9 10">
        <text>CMP + ATP = CDP + ADP</text>
        <dbReference type="Rhea" id="RHEA:11600"/>
        <dbReference type="ChEBI" id="CHEBI:30616"/>
        <dbReference type="ChEBI" id="CHEBI:58069"/>
        <dbReference type="ChEBI" id="CHEBI:60377"/>
        <dbReference type="ChEBI" id="CHEBI:456216"/>
        <dbReference type="EC" id="2.7.4.25"/>
    </reaction>
</comment>
<evidence type="ECO:0000256" key="7">
    <source>
        <dbReference type="ARBA" id="ARBA00022840"/>
    </source>
</evidence>
<dbReference type="NCBIfam" id="TIGR02173">
    <property type="entry name" value="cyt_kin_arch"/>
    <property type="match status" value="1"/>
</dbReference>
<proteinExistence type="inferred from homology"/>
<dbReference type="AlphaFoldDB" id="A0A7C2ULT1"/>
<dbReference type="InterPro" id="IPR011892">
    <property type="entry name" value="Cyt_kin_arch"/>
</dbReference>
<dbReference type="SUPFAM" id="SSF52540">
    <property type="entry name" value="P-loop containing nucleoside triphosphate hydrolases"/>
    <property type="match status" value="1"/>
</dbReference>
<dbReference type="GO" id="GO:0005524">
    <property type="term" value="F:ATP binding"/>
    <property type="evidence" value="ECO:0007669"/>
    <property type="project" value="UniProtKB-UniRule"/>
</dbReference>
<accession>A0A7C2ULT1</accession>
<evidence type="ECO:0000256" key="9">
    <source>
        <dbReference type="ARBA" id="ARBA00048478"/>
    </source>
</evidence>
<evidence type="ECO:0000256" key="3">
    <source>
        <dbReference type="ARBA" id="ARBA00022490"/>
    </source>
</evidence>
<dbReference type="Pfam" id="PF13189">
    <property type="entry name" value="Cytidylate_kin2"/>
    <property type="match status" value="1"/>
</dbReference>
<sequence>MNRRREVIAIGGPPGSGKTTYAKRIAELLGLDYKSAGMIFREMSSELGISLVELNKLAEKEKWIDYYVDKKSLEEALKGKVVIEGHLVPWIVHEVADLKIYFYASLKTRVRRIANREGRDEKEVFFETAQREYSHALRFRRLYGIDITDLSIYDLVINTEALTIEEVNSIIERVIELYKIKTTGK</sequence>
<dbReference type="GO" id="GO:0036431">
    <property type="term" value="F:dCMP kinase activity"/>
    <property type="evidence" value="ECO:0007669"/>
    <property type="project" value="InterPro"/>
</dbReference>
<dbReference type="Gene3D" id="3.40.50.300">
    <property type="entry name" value="P-loop containing nucleotide triphosphate hydrolases"/>
    <property type="match status" value="1"/>
</dbReference>